<evidence type="ECO:0000256" key="4">
    <source>
        <dbReference type="SAM" id="MobiDB-lite"/>
    </source>
</evidence>
<reference evidence="6 7" key="1">
    <citation type="journal article" date="2013" name="Nat. Genet.">
        <title>The high-quality draft genome of peach (Prunus persica) identifies unique patterns of genetic diversity, domestication and genome evolution.</title>
        <authorList>
            <consortium name="International Peach Genome Initiative"/>
            <person name="Verde I."/>
            <person name="Abbott A.G."/>
            <person name="Scalabrin S."/>
            <person name="Jung S."/>
            <person name="Shu S."/>
            <person name="Marroni F."/>
            <person name="Zhebentyayeva T."/>
            <person name="Dettori M.T."/>
            <person name="Grimwood J."/>
            <person name="Cattonaro F."/>
            <person name="Zuccolo A."/>
            <person name="Rossini L."/>
            <person name="Jenkins J."/>
            <person name="Vendramin E."/>
            <person name="Meisel L.A."/>
            <person name="Decroocq V."/>
            <person name="Sosinski B."/>
            <person name="Prochnik S."/>
            <person name="Mitros T."/>
            <person name="Policriti A."/>
            <person name="Cipriani G."/>
            <person name="Dondini L."/>
            <person name="Ficklin S."/>
            <person name="Goodstein D.M."/>
            <person name="Xuan P."/>
            <person name="Del Fabbro C."/>
            <person name="Aramini V."/>
            <person name="Copetti D."/>
            <person name="Gonzalez S."/>
            <person name="Horner D.S."/>
            <person name="Falchi R."/>
            <person name="Lucas S."/>
            <person name="Mica E."/>
            <person name="Maldonado J."/>
            <person name="Lazzari B."/>
            <person name="Bielenberg D."/>
            <person name="Pirona R."/>
            <person name="Miculan M."/>
            <person name="Barakat A."/>
            <person name="Testolin R."/>
            <person name="Stella A."/>
            <person name="Tartarini S."/>
            <person name="Tonutti P."/>
            <person name="Arus P."/>
            <person name="Orellana A."/>
            <person name="Wells C."/>
            <person name="Main D."/>
            <person name="Vizzotto G."/>
            <person name="Silva H."/>
            <person name="Salamini F."/>
            <person name="Schmutz J."/>
            <person name="Morgante M."/>
            <person name="Rokhsar D.S."/>
        </authorList>
    </citation>
    <scope>NUCLEOTIDE SEQUENCE [LARGE SCALE GENOMIC DNA]</scope>
    <source>
        <strain evidence="7">cv. Nemared</strain>
    </source>
</reference>
<proteinExistence type="predicted"/>
<accession>A0A251NWW7</accession>
<evidence type="ECO:0008006" key="8">
    <source>
        <dbReference type="Google" id="ProtNLM"/>
    </source>
</evidence>
<feature type="signal peptide" evidence="5">
    <location>
        <begin position="1"/>
        <end position="26"/>
    </location>
</feature>
<sequence>MAVAYEKISWVASLLVLLLGFASCSSQGGGGEFTHRSLNFWKAARARVPPTGPNTGTSRKFNFGTLPKGTLIPPSWPSKRTSRPPPPPPHPSNFDTLPKYTPIPPSGPSGRTSDPPPPPPFNFGTLPKSTPIPPLGPSRRTSDPPPPPHPFNFGTLPKYTPIPPSGLSGRTSSPPPPFNFRMHYSGPSHGPPRYEIPPPPAF</sequence>
<gene>
    <name evidence="6" type="ORF">PRUPE_6G247800</name>
</gene>
<keyword evidence="2" id="KW-0964">Secreted</keyword>
<dbReference type="Gramene" id="ONI03270">
    <property type="protein sequence ID" value="ONI03270"/>
    <property type="gene ID" value="PRUPE_6G247800"/>
</dbReference>
<evidence type="ECO:0000256" key="5">
    <source>
        <dbReference type="SAM" id="SignalP"/>
    </source>
</evidence>
<organism evidence="6 7">
    <name type="scientific">Prunus persica</name>
    <name type="common">Peach</name>
    <name type="synonym">Amygdalus persica</name>
    <dbReference type="NCBI Taxonomy" id="3760"/>
    <lineage>
        <taxon>Eukaryota</taxon>
        <taxon>Viridiplantae</taxon>
        <taxon>Streptophyta</taxon>
        <taxon>Embryophyta</taxon>
        <taxon>Tracheophyta</taxon>
        <taxon>Spermatophyta</taxon>
        <taxon>Magnoliopsida</taxon>
        <taxon>eudicotyledons</taxon>
        <taxon>Gunneridae</taxon>
        <taxon>Pentapetalae</taxon>
        <taxon>rosids</taxon>
        <taxon>fabids</taxon>
        <taxon>Rosales</taxon>
        <taxon>Rosaceae</taxon>
        <taxon>Amygdaloideae</taxon>
        <taxon>Amygdaleae</taxon>
        <taxon>Prunus</taxon>
    </lineage>
</organism>
<name>A0A251NWW7_PRUPE</name>
<evidence type="ECO:0000256" key="1">
    <source>
        <dbReference type="ARBA" id="ARBA00004239"/>
    </source>
</evidence>
<feature type="region of interest" description="Disordered" evidence="4">
    <location>
        <begin position="47"/>
        <end position="202"/>
    </location>
</feature>
<dbReference type="GO" id="GO:0005576">
    <property type="term" value="C:extracellular region"/>
    <property type="evidence" value="ECO:0007669"/>
    <property type="project" value="UniProtKB-SubCell"/>
</dbReference>
<evidence type="ECO:0000256" key="3">
    <source>
        <dbReference type="ARBA" id="ARBA00022729"/>
    </source>
</evidence>
<evidence type="ECO:0000256" key="2">
    <source>
        <dbReference type="ARBA" id="ARBA00022525"/>
    </source>
</evidence>
<dbReference type="PANTHER" id="PTHR33599">
    <property type="entry name" value="PROTEIN IDA-LIKE 5"/>
    <property type="match status" value="1"/>
</dbReference>
<keyword evidence="3 5" id="KW-0732">Signal</keyword>
<dbReference type="OrthoDB" id="1113432at2759"/>
<comment type="subcellular location">
    <subcellularLocation>
        <location evidence="1">Secreted</location>
        <location evidence="1">Extracellular space</location>
    </subcellularLocation>
</comment>
<dbReference type="InterPro" id="IPR039639">
    <property type="entry name" value="IDA-like"/>
</dbReference>
<dbReference type="PROSITE" id="PS51257">
    <property type="entry name" value="PROKAR_LIPOPROTEIN"/>
    <property type="match status" value="1"/>
</dbReference>
<dbReference type="Proteomes" id="UP000006882">
    <property type="component" value="Chromosome G6"/>
</dbReference>
<evidence type="ECO:0000313" key="7">
    <source>
        <dbReference type="Proteomes" id="UP000006882"/>
    </source>
</evidence>
<evidence type="ECO:0000313" key="6">
    <source>
        <dbReference type="EMBL" id="ONI03270.1"/>
    </source>
</evidence>
<dbReference type="EMBL" id="CM007656">
    <property type="protein sequence ID" value="ONI03270.1"/>
    <property type="molecule type" value="Genomic_DNA"/>
</dbReference>
<keyword evidence="7" id="KW-1185">Reference proteome</keyword>
<dbReference type="PANTHER" id="PTHR33599:SF13">
    <property type="entry name" value="FORMIN-LIKE PROTEIN 20"/>
    <property type="match status" value="1"/>
</dbReference>
<dbReference type="AlphaFoldDB" id="A0A251NWW7"/>
<feature type="chain" id="PRO_5012106165" description="Extensin domain-containing protein" evidence="5">
    <location>
        <begin position="27"/>
        <end position="202"/>
    </location>
</feature>
<dbReference type="GO" id="GO:0010227">
    <property type="term" value="P:floral organ abscission"/>
    <property type="evidence" value="ECO:0007669"/>
    <property type="project" value="InterPro"/>
</dbReference>
<protein>
    <recommendedName>
        <fullName evidence="8">Extensin domain-containing protein</fullName>
    </recommendedName>
</protein>